<evidence type="ECO:0000256" key="3">
    <source>
        <dbReference type="ARBA" id="ARBA00022450"/>
    </source>
</evidence>
<evidence type="ECO:0000256" key="9">
    <source>
        <dbReference type="PROSITE-ProRule" id="PRU01363"/>
    </source>
</evidence>
<dbReference type="InterPro" id="IPR020806">
    <property type="entry name" value="PKS_PP-bd"/>
</dbReference>
<evidence type="ECO:0000313" key="15">
    <source>
        <dbReference type="Proteomes" id="UP000568022"/>
    </source>
</evidence>
<dbReference type="Gene3D" id="3.40.47.10">
    <property type="match status" value="1"/>
</dbReference>
<dbReference type="InterPro" id="IPR018201">
    <property type="entry name" value="Ketoacyl_synth_AS"/>
</dbReference>
<dbReference type="Pfam" id="PF08659">
    <property type="entry name" value="KR"/>
    <property type="match status" value="1"/>
</dbReference>
<feature type="compositionally biased region" description="Low complexity" evidence="10">
    <location>
        <begin position="1088"/>
        <end position="1107"/>
    </location>
</feature>
<dbReference type="SUPFAM" id="SSF51735">
    <property type="entry name" value="NAD(P)-binding Rossmann-fold domains"/>
    <property type="match status" value="3"/>
</dbReference>
<dbReference type="InterPro" id="IPR049900">
    <property type="entry name" value="PKS_mFAS_DH"/>
</dbReference>
<dbReference type="InterPro" id="IPR036736">
    <property type="entry name" value="ACP-like_sf"/>
</dbReference>
<accession>A0A7W8BLW2</accession>
<evidence type="ECO:0000256" key="5">
    <source>
        <dbReference type="ARBA" id="ARBA00022679"/>
    </source>
</evidence>
<dbReference type="InterPro" id="IPR001227">
    <property type="entry name" value="Ac_transferase_dom_sf"/>
</dbReference>
<dbReference type="SUPFAM" id="SSF53901">
    <property type="entry name" value="Thiolase-like"/>
    <property type="match status" value="1"/>
</dbReference>
<dbReference type="InterPro" id="IPR050091">
    <property type="entry name" value="PKS_NRPS_Biosynth_Enz"/>
</dbReference>
<evidence type="ECO:0000256" key="10">
    <source>
        <dbReference type="SAM" id="MobiDB-lite"/>
    </source>
</evidence>
<dbReference type="CDD" id="cd00833">
    <property type="entry name" value="PKS"/>
    <property type="match status" value="1"/>
</dbReference>
<dbReference type="SMART" id="SM00827">
    <property type="entry name" value="PKS_AT"/>
    <property type="match status" value="1"/>
</dbReference>
<feature type="region of interest" description="C-terminal hotdog fold" evidence="9">
    <location>
        <begin position="1103"/>
        <end position="1252"/>
    </location>
</feature>
<dbReference type="Pfam" id="PF00550">
    <property type="entry name" value="PP-binding"/>
    <property type="match status" value="1"/>
</dbReference>
<dbReference type="Pfam" id="PF00109">
    <property type="entry name" value="ketoacyl-synt"/>
    <property type="match status" value="1"/>
</dbReference>
<dbReference type="GO" id="GO:0004312">
    <property type="term" value="F:fatty acid synthase activity"/>
    <property type="evidence" value="ECO:0007669"/>
    <property type="project" value="TreeGrafter"/>
</dbReference>
<dbReference type="InterPro" id="IPR036291">
    <property type="entry name" value="NAD(P)-bd_dom_sf"/>
</dbReference>
<dbReference type="NCBIfam" id="TIGR01746">
    <property type="entry name" value="Thioester-redct"/>
    <property type="match status" value="1"/>
</dbReference>
<dbReference type="PROSITE" id="PS00606">
    <property type="entry name" value="KS3_1"/>
    <property type="match status" value="1"/>
</dbReference>
<keyword evidence="15" id="KW-1185">Reference proteome</keyword>
<dbReference type="PROSITE" id="PS00012">
    <property type="entry name" value="PHOSPHOPANTETHEINE"/>
    <property type="match status" value="1"/>
</dbReference>
<dbReference type="PROSITE" id="PS50075">
    <property type="entry name" value="CARRIER"/>
    <property type="match status" value="1"/>
</dbReference>
<dbReference type="FunFam" id="1.10.1200.10:FF:000007">
    <property type="entry name" value="Probable polyketide synthase pks17"/>
    <property type="match status" value="1"/>
</dbReference>
<dbReference type="InterPro" id="IPR016039">
    <property type="entry name" value="Thiolase-like"/>
</dbReference>
<comment type="pathway">
    <text evidence="2">Antibiotic biosynthesis.</text>
</comment>
<dbReference type="InterPro" id="IPR049551">
    <property type="entry name" value="PKS_DH_C"/>
</dbReference>
<dbReference type="Pfam" id="PF07993">
    <property type="entry name" value="NAD_binding_4"/>
    <property type="match status" value="1"/>
</dbReference>
<dbReference type="SMART" id="SM01294">
    <property type="entry name" value="PKS_PP_betabranch"/>
    <property type="match status" value="1"/>
</dbReference>
<dbReference type="SMART" id="SM00826">
    <property type="entry name" value="PKS_DH"/>
    <property type="match status" value="1"/>
</dbReference>
<dbReference type="Pfam" id="PF16197">
    <property type="entry name" value="KAsynt_C_assoc"/>
    <property type="match status" value="1"/>
</dbReference>
<evidence type="ECO:0000256" key="7">
    <source>
        <dbReference type="ARBA" id="ARBA00023268"/>
    </source>
</evidence>
<dbReference type="InterPro" id="IPR049552">
    <property type="entry name" value="PKS_DH_N"/>
</dbReference>
<dbReference type="InterPro" id="IPR006162">
    <property type="entry name" value="Ppantetheine_attach_site"/>
</dbReference>
<dbReference type="Proteomes" id="UP000568022">
    <property type="component" value="Unassembled WGS sequence"/>
</dbReference>
<protein>
    <submittedName>
        <fullName evidence="14">Thioester reductase-like protein</fullName>
    </submittedName>
</protein>
<sequence>MAYESNEEKLVDYLRWVTADLHKARQRIAELEAGESEPVAIVGMACRFPGGVASPADLWRLVADGADGISPFPTDRGWDLDRLYDPDPDRPGTTYTREGGFLHDAALFDAPFFGISPREAQAMDPQQRLLLETAWEALEDAGLDSATLRGSATGVFAGVIEQSYLALDGPRDLEGHLLTGRLSSVASGRVAYTFGFEGPAVSVDTACSSSLVALHLAARSLRAGECTLALAGGATVTATPSGFVDFSRLRGLAPDGRIKSFAAAADGTSWSEGVGVLVLERLSDARRNNHPVLAVLRGSAVNQDGASNGLTAPNGPAQERVIRQALADAGLEPADVDAVEAHGTGTRLGDPIEAEALLNTYGRQRPAGNPLYLGSLKSNIGHTVAAAGVGGVIKMVEAMRHGVLPRTLHVDRPTPMVDWSSGAVRLLTEPRDWPDAGRPRRAAVSAFGVSGTNAHVILEEAPATDTAGEPAVSASPAPAARPLPVLPWLLSAKSATALRAQAQRLLSHLENPPDADRDGDPHPAADTRPDADLDARPPRALDIAHSLATTRTAHDHRAAIVGSGRADLVAGLTALAAGERDPRVWQDTRHHGSTAYVFTGQGAQRVDMGLELYKTFPAFAVAFDEVAAALDTHLDEPVATVIRTGRGLSETVRAQPSLFAVEVALYRLLESFGVRPALLAGHSVGELAVAHVAGVLDLADAATLVAARARLMQSAPRGGAMVAVQADEAEVAELLAERADLVLAAVNAPSSVVIAGDADAAAEVRAVLEARGRRTRSLEVSHAFHSPHMDAVLDDFRRAAAGLTYHAPRIPVVSTLTGEPARDDDLRGAAYWTAQLRGTVRYADAVRALRTQGAATVVEIGPDAVLAPLAAQTEDGLTAVPLLRAGHPEADTLTAGLARLHNRGVAVDWAAFFAGTGARRVALPTYAFQRERYWVAPQDQGGQDAVDLGLRPGEHPLLGAAVHPAGTDEVLFTGRLSPRTRPLPARHTVAGRAVLPSSVLLELAVRAGDELGCTVLHELETEAPLVLPDGAGLQLQVRVGPARPDGREVTVHARPDDTEVPWTRYARGLLGSDRWAPHPAPEPHTAPEPRTAPTQDTRQAPETGPAPHTAPTPWPPTGAQPLPTALLPALPGQDGGWRVAAAWRRGDEVFADLELPAPAAAEAGRYVLHPALLDAAVHVGHAVARGTEEAVPQAVTRWRDVRFLARGAAAVRVRLTLDGDRATALTLADRAGLPVGEVGSLTTRAPAPDEIVQAAARPADSLFGLDWTALTGAPSPRPVRWALLGGAPDEVRAPRFADAGQAADALAATPLDALLLWHMPPRTDDMAAVHRTTGEALEAVQRYLAEERLAEIPLVVVTRNAIRVRPDDTCDPGVAAVWGLLRSAQSEAPGRILLVDAGDTDEPDAVLHAVWACGEPQAAVRAGQVYAPRLRPVPVPPVAAPPRFGTGTVLVTGGTGALGALFARHLVRRHGVQELLLVSRRGEQAPGAGELVAELKELGAQVTIAACDVADRDETAALLAGIPREHPLTGVIHLAGVRDDGLVGAQTRQRLANVLRPKADAAWHLHELTAEADLAAFVLFSSVAGVVGGPGQSTYAAANSFLDGLAELRAAQGRPATSVAWGLWEQEGGMSGGLSETDLRRIARSGFRPVTEAAGPAVLDAALGLGRPTLVASPLDLAAAREQAGREHAVPARATSAPVARAQALRDQTDVPPLFRELVRTVRRRPAQDTPAAEPLGARLAGLAPEEQLRLVTEVVKAEVAAVLGHTGTEGVEAERLFQQLGFDSLTAVELRNRIGALAGVRLPATLVFDHPTPAALAAHLRTALTADGPERQEGPRTPDFAAEAVLAEDVRPAPEVVRCVTDPEQVLLTGATGFLGAFLLRDLMRTTRATVHCLVRAADERTAWERLRRNLERYGVWDDMAPDRLAVVVGDLAQPRLGLSEDDYDTLAATVDVVYHNGAQVHWLHPYETLRAANVRGTEEVLRLAARRRSVPVHYVSTVGVFADAAPDGRALRVTDPTGPAERLPSGYLQSKWVAEQLAAQAVARGLPVSVYRVDVVSGDQVNGACQTSDFVWLSMKGLLQAGAVPADVGGRFHLLPVDYVSAAILRVSRRPKSAGGTFHLFNPSAVSLRECVRRLRALGYTLEETDWDDWRARVEGDRGNAILPLLHAFEMMTGDTDRFYPPMDTTETEAALAGSGIVCPAIDEELFATYVRYFVDTGHFPAP</sequence>
<dbReference type="InterPro" id="IPR013120">
    <property type="entry name" value="FAR_NAD-bd"/>
</dbReference>
<proteinExistence type="predicted"/>
<feature type="domain" description="Carrier" evidence="11">
    <location>
        <begin position="1750"/>
        <end position="1825"/>
    </location>
</feature>
<dbReference type="SMART" id="SM00825">
    <property type="entry name" value="PKS_KS"/>
    <property type="match status" value="1"/>
</dbReference>
<evidence type="ECO:0000256" key="6">
    <source>
        <dbReference type="ARBA" id="ARBA00023194"/>
    </source>
</evidence>
<dbReference type="InterPro" id="IPR013968">
    <property type="entry name" value="PKS_KR"/>
</dbReference>
<dbReference type="Pfam" id="PF00698">
    <property type="entry name" value="Acyl_transf_1"/>
    <property type="match status" value="1"/>
</dbReference>
<feature type="compositionally biased region" description="Pro residues" evidence="10">
    <location>
        <begin position="1108"/>
        <end position="1118"/>
    </location>
</feature>
<feature type="domain" description="PKS/mFAS DH" evidence="13">
    <location>
        <begin position="955"/>
        <end position="1252"/>
    </location>
</feature>
<evidence type="ECO:0000259" key="11">
    <source>
        <dbReference type="PROSITE" id="PS50075"/>
    </source>
</evidence>
<dbReference type="InterPro" id="IPR016035">
    <property type="entry name" value="Acyl_Trfase/lysoPLipase"/>
</dbReference>
<dbReference type="Gene3D" id="1.10.1200.10">
    <property type="entry name" value="ACP-like"/>
    <property type="match status" value="1"/>
</dbReference>
<dbReference type="SMART" id="SM00823">
    <property type="entry name" value="PKS_PP"/>
    <property type="match status" value="1"/>
</dbReference>
<dbReference type="InterPro" id="IPR032821">
    <property type="entry name" value="PKS_assoc"/>
</dbReference>
<dbReference type="PROSITE" id="PS52004">
    <property type="entry name" value="KS3_2"/>
    <property type="match status" value="1"/>
</dbReference>
<dbReference type="FunFam" id="3.40.47.10:FF:000019">
    <property type="entry name" value="Polyketide synthase type I"/>
    <property type="match status" value="1"/>
</dbReference>
<dbReference type="GO" id="GO:0006633">
    <property type="term" value="P:fatty acid biosynthetic process"/>
    <property type="evidence" value="ECO:0007669"/>
    <property type="project" value="InterPro"/>
</dbReference>
<gene>
    <name evidence="14" type="ORF">FHS32_002549</name>
</gene>
<reference evidence="14 15" key="1">
    <citation type="submission" date="2020-08" db="EMBL/GenBank/DDBJ databases">
        <title>Genomic Encyclopedia of Type Strains, Phase III (KMG-III): the genomes of soil and plant-associated and newly described type strains.</title>
        <authorList>
            <person name="Whitman W."/>
        </authorList>
    </citation>
    <scope>NUCLEOTIDE SEQUENCE [LARGE SCALE GENOMIC DNA]</scope>
    <source>
        <strain evidence="14 15">CECT 3226</strain>
    </source>
</reference>
<feature type="domain" description="Ketosynthase family 3 (KS3)" evidence="12">
    <location>
        <begin position="36"/>
        <end position="460"/>
    </location>
</feature>
<dbReference type="Gene3D" id="3.40.50.720">
    <property type="entry name" value="NAD(P)-binding Rossmann-like Domain"/>
    <property type="match status" value="2"/>
</dbReference>
<dbReference type="InterPro" id="IPR042104">
    <property type="entry name" value="PKS_dehydratase_sf"/>
</dbReference>
<dbReference type="InterPro" id="IPR020841">
    <property type="entry name" value="PKS_Beta-ketoAc_synthase_dom"/>
</dbReference>
<dbReference type="InterPro" id="IPR009081">
    <property type="entry name" value="PP-bd_ACP"/>
</dbReference>
<evidence type="ECO:0000256" key="4">
    <source>
        <dbReference type="ARBA" id="ARBA00022553"/>
    </source>
</evidence>
<feature type="region of interest" description="Disordered" evidence="10">
    <location>
        <begin position="510"/>
        <end position="537"/>
    </location>
</feature>
<feature type="region of interest" description="N-terminal hotdog fold" evidence="9">
    <location>
        <begin position="955"/>
        <end position="1077"/>
    </location>
</feature>
<dbReference type="InterPro" id="IPR057326">
    <property type="entry name" value="KR_dom"/>
</dbReference>
<evidence type="ECO:0000313" key="14">
    <source>
        <dbReference type="EMBL" id="MBB5125815.1"/>
    </source>
</evidence>
<dbReference type="InterPro" id="IPR015083">
    <property type="entry name" value="NorB/c/GfsB-D-like_docking"/>
</dbReference>
<dbReference type="Gene3D" id="3.10.129.110">
    <property type="entry name" value="Polyketide synthase dehydratase"/>
    <property type="match status" value="1"/>
</dbReference>
<dbReference type="InterPro" id="IPR010080">
    <property type="entry name" value="Thioester_reductase-like_dom"/>
</dbReference>
<keyword evidence="4" id="KW-0597">Phosphoprotein</keyword>
<dbReference type="InterPro" id="IPR014030">
    <property type="entry name" value="Ketoacyl_synth_N"/>
</dbReference>
<organism evidence="14 15">
    <name type="scientific">Streptomyces griseoloalbus</name>
    <dbReference type="NCBI Taxonomy" id="67303"/>
    <lineage>
        <taxon>Bacteria</taxon>
        <taxon>Bacillati</taxon>
        <taxon>Actinomycetota</taxon>
        <taxon>Actinomycetes</taxon>
        <taxon>Kitasatosporales</taxon>
        <taxon>Streptomycetaceae</taxon>
        <taxon>Streptomyces</taxon>
    </lineage>
</organism>
<feature type="compositionally biased region" description="Low complexity" evidence="10">
    <location>
        <begin position="1119"/>
        <end position="1130"/>
    </location>
</feature>
<dbReference type="PANTHER" id="PTHR43775:SF51">
    <property type="entry name" value="INACTIVE PHENOLPHTHIOCEROL SYNTHESIS POLYKETIDE SYNTHASE TYPE I PKS1-RELATED"/>
    <property type="match status" value="1"/>
</dbReference>
<dbReference type="PROSITE" id="PS52019">
    <property type="entry name" value="PKS_MFAS_DH"/>
    <property type="match status" value="1"/>
</dbReference>
<evidence type="ECO:0000259" key="13">
    <source>
        <dbReference type="PROSITE" id="PS52019"/>
    </source>
</evidence>
<dbReference type="InterPro" id="IPR016036">
    <property type="entry name" value="Malonyl_transacylase_ACP-bd"/>
</dbReference>
<dbReference type="GO" id="GO:0033068">
    <property type="term" value="P:macrolide biosynthetic process"/>
    <property type="evidence" value="ECO:0007669"/>
    <property type="project" value="UniProtKB-ARBA"/>
</dbReference>
<dbReference type="SUPFAM" id="SSF47336">
    <property type="entry name" value="ACP-like"/>
    <property type="match status" value="1"/>
</dbReference>
<feature type="compositionally biased region" description="Basic and acidic residues" evidence="10">
    <location>
        <begin position="514"/>
        <end position="537"/>
    </location>
</feature>
<dbReference type="Gene3D" id="3.40.366.10">
    <property type="entry name" value="Malonyl-Coenzyme A Acyl Carrier Protein, domain 2"/>
    <property type="match status" value="1"/>
</dbReference>
<comment type="caution">
    <text evidence="14">The sequence shown here is derived from an EMBL/GenBank/DDBJ whole genome shotgun (WGS) entry which is preliminary data.</text>
</comment>
<name>A0A7W8BLW2_9ACTN</name>
<keyword evidence="3" id="KW-0596">Phosphopantetheine</keyword>
<dbReference type="InterPro" id="IPR014043">
    <property type="entry name" value="Acyl_transferase_dom"/>
</dbReference>
<dbReference type="Pfam" id="PF21089">
    <property type="entry name" value="PKS_DH_N"/>
    <property type="match status" value="1"/>
</dbReference>
<comment type="cofactor">
    <cofactor evidence="1">
        <name>pantetheine 4'-phosphate</name>
        <dbReference type="ChEBI" id="CHEBI:47942"/>
    </cofactor>
</comment>
<dbReference type="PANTHER" id="PTHR43775">
    <property type="entry name" value="FATTY ACID SYNTHASE"/>
    <property type="match status" value="1"/>
</dbReference>
<feature type="active site" description="Proton acceptor; for dehydratase activity" evidence="9">
    <location>
        <position position="987"/>
    </location>
</feature>
<dbReference type="Pfam" id="PF14765">
    <property type="entry name" value="PS-DH"/>
    <property type="match status" value="1"/>
</dbReference>
<dbReference type="Pfam" id="PF08990">
    <property type="entry name" value="Docking"/>
    <property type="match status" value="1"/>
</dbReference>
<dbReference type="Gene3D" id="3.30.70.3290">
    <property type="match status" value="1"/>
</dbReference>
<keyword evidence="5" id="KW-0808">Transferase</keyword>
<dbReference type="Pfam" id="PF02801">
    <property type="entry name" value="Ketoacyl-synt_C"/>
    <property type="match status" value="1"/>
</dbReference>
<evidence type="ECO:0000256" key="2">
    <source>
        <dbReference type="ARBA" id="ARBA00004792"/>
    </source>
</evidence>
<keyword evidence="7" id="KW-0511">Multifunctional enzyme</keyword>
<dbReference type="SUPFAM" id="SSF55048">
    <property type="entry name" value="Probable ACP-binding domain of malonyl-CoA ACP transacylase"/>
    <property type="match status" value="1"/>
</dbReference>
<feature type="region of interest" description="Disordered" evidence="10">
    <location>
        <begin position="1071"/>
        <end position="1130"/>
    </location>
</feature>
<evidence type="ECO:0000256" key="8">
    <source>
        <dbReference type="ARBA" id="ARBA00023315"/>
    </source>
</evidence>
<feature type="active site" description="Proton donor; for dehydratase activity" evidence="9">
    <location>
        <position position="1174"/>
    </location>
</feature>
<dbReference type="CDD" id="cd05235">
    <property type="entry name" value="SDR_e1"/>
    <property type="match status" value="1"/>
</dbReference>
<keyword evidence="8" id="KW-0012">Acyltransferase</keyword>
<evidence type="ECO:0000256" key="1">
    <source>
        <dbReference type="ARBA" id="ARBA00001957"/>
    </source>
</evidence>
<dbReference type="CDD" id="cd08956">
    <property type="entry name" value="KR_3_FAS_SDR_x"/>
    <property type="match status" value="1"/>
</dbReference>
<dbReference type="GO" id="GO:0004315">
    <property type="term" value="F:3-oxoacyl-[acyl-carrier-protein] synthase activity"/>
    <property type="evidence" value="ECO:0007669"/>
    <property type="project" value="InterPro"/>
</dbReference>
<dbReference type="SUPFAM" id="SSF52151">
    <property type="entry name" value="FabD/lysophospholipase-like"/>
    <property type="match status" value="1"/>
</dbReference>
<dbReference type="InterPro" id="IPR020807">
    <property type="entry name" value="PKS_DH"/>
</dbReference>
<dbReference type="EMBL" id="JACHJE010000005">
    <property type="protein sequence ID" value="MBB5125815.1"/>
    <property type="molecule type" value="Genomic_DNA"/>
</dbReference>
<evidence type="ECO:0000259" key="12">
    <source>
        <dbReference type="PROSITE" id="PS52004"/>
    </source>
</evidence>
<dbReference type="SMART" id="SM00822">
    <property type="entry name" value="PKS_KR"/>
    <property type="match status" value="1"/>
</dbReference>
<dbReference type="InterPro" id="IPR014031">
    <property type="entry name" value="Ketoacyl_synth_C"/>
</dbReference>
<dbReference type="GO" id="GO:0031177">
    <property type="term" value="F:phosphopantetheine binding"/>
    <property type="evidence" value="ECO:0007669"/>
    <property type="project" value="InterPro"/>
</dbReference>
<keyword evidence="6" id="KW-0045">Antibiotic biosynthesis</keyword>